<evidence type="ECO:0000313" key="3">
    <source>
        <dbReference type="EMBL" id="OCL05120.1"/>
    </source>
</evidence>
<dbReference type="Proteomes" id="UP000250140">
    <property type="component" value="Unassembled WGS sequence"/>
</dbReference>
<sequence length="170" mass="18060">MLARIALVCHAPASLAHAHAACATTCLPPPPRGLITPAQRRPWDEQLEQLEQLPATSYLPTLSERQSPIYTARSDARMVSPASTDIRAAAEPCLRGHPADMEIQPTGSSSPLAWQSTRWQPTGSGGDRPDSNQALLHMSGGLSGTSAYRETSPAAIACRAAPLTCCSYET</sequence>
<name>A0A8E2JPR2_9PEZI</name>
<evidence type="ECO:0000256" key="2">
    <source>
        <dbReference type="SAM" id="SignalP"/>
    </source>
</evidence>
<accession>A0A8E2JPR2</accession>
<feature type="region of interest" description="Disordered" evidence="1">
    <location>
        <begin position="101"/>
        <end position="134"/>
    </location>
</feature>
<organism evidence="3 4">
    <name type="scientific">Glonium stellatum</name>
    <dbReference type="NCBI Taxonomy" id="574774"/>
    <lineage>
        <taxon>Eukaryota</taxon>
        <taxon>Fungi</taxon>
        <taxon>Dikarya</taxon>
        <taxon>Ascomycota</taxon>
        <taxon>Pezizomycotina</taxon>
        <taxon>Dothideomycetes</taxon>
        <taxon>Pleosporomycetidae</taxon>
        <taxon>Gloniales</taxon>
        <taxon>Gloniaceae</taxon>
        <taxon>Glonium</taxon>
    </lineage>
</organism>
<keyword evidence="2" id="KW-0732">Signal</keyword>
<dbReference type="EMBL" id="KV750376">
    <property type="protein sequence ID" value="OCL05120.1"/>
    <property type="molecule type" value="Genomic_DNA"/>
</dbReference>
<reference evidence="3 4" key="1">
    <citation type="journal article" date="2016" name="Nat. Commun.">
        <title>Ectomycorrhizal ecology is imprinted in the genome of the dominant symbiotic fungus Cenococcum geophilum.</title>
        <authorList>
            <consortium name="DOE Joint Genome Institute"/>
            <person name="Peter M."/>
            <person name="Kohler A."/>
            <person name="Ohm R.A."/>
            <person name="Kuo A."/>
            <person name="Krutzmann J."/>
            <person name="Morin E."/>
            <person name="Arend M."/>
            <person name="Barry K.W."/>
            <person name="Binder M."/>
            <person name="Choi C."/>
            <person name="Clum A."/>
            <person name="Copeland A."/>
            <person name="Grisel N."/>
            <person name="Haridas S."/>
            <person name="Kipfer T."/>
            <person name="LaButti K."/>
            <person name="Lindquist E."/>
            <person name="Lipzen A."/>
            <person name="Maire R."/>
            <person name="Meier B."/>
            <person name="Mihaltcheva S."/>
            <person name="Molinier V."/>
            <person name="Murat C."/>
            <person name="Poggeler S."/>
            <person name="Quandt C.A."/>
            <person name="Sperisen C."/>
            <person name="Tritt A."/>
            <person name="Tisserant E."/>
            <person name="Crous P.W."/>
            <person name="Henrissat B."/>
            <person name="Nehls U."/>
            <person name="Egli S."/>
            <person name="Spatafora J.W."/>
            <person name="Grigoriev I.V."/>
            <person name="Martin F.M."/>
        </authorList>
    </citation>
    <scope>NUCLEOTIDE SEQUENCE [LARGE SCALE GENOMIC DNA]</scope>
    <source>
        <strain evidence="3 4">CBS 207.34</strain>
    </source>
</reference>
<protein>
    <submittedName>
        <fullName evidence="3">Uncharacterized protein</fullName>
    </submittedName>
</protein>
<evidence type="ECO:0000256" key="1">
    <source>
        <dbReference type="SAM" id="MobiDB-lite"/>
    </source>
</evidence>
<proteinExistence type="predicted"/>
<gene>
    <name evidence="3" type="ORF">AOQ84DRAFT_225155</name>
</gene>
<keyword evidence="4" id="KW-1185">Reference proteome</keyword>
<evidence type="ECO:0000313" key="4">
    <source>
        <dbReference type="Proteomes" id="UP000250140"/>
    </source>
</evidence>
<feature type="chain" id="PRO_5034044200" evidence="2">
    <location>
        <begin position="19"/>
        <end position="170"/>
    </location>
</feature>
<feature type="compositionally biased region" description="Polar residues" evidence="1">
    <location>
        <begin position="105"/>
        <end position="122"/>
    </location>
</feature>
<dbReference type="AlphaFoldDB" id="A0A8E2JPR2"/>
<feature type="signal peptide" evidence="2">
    <location>
        <begin position="1"/>
        <end position="18"/>
    </location>
</feature>